<protein>
    <submittedName>
        <fullName evidence="1">Uncharacterized protein</fullName>
    </submittedName>
</protein>
<keyword evidence="2" id="KW-1185">Reference proteome</keyword>
<evidence type="ECO:0000313" key="2">
    <source>
        <dbReference type="Proteomes" id="UP001154282"/>
    </source>
</evidence>
<reference evidence="1" key="1">
    <citation type="submission" date="2022-08" db="EMBL/GenBank/DDBJ databases">
        <authorList>
            <person name="Gutierrez-Valencia J."/>
        </authorList>
    </citation>
    <scope>NUCLEOTIDE SEQUENCE</scope>
</reference>
<name>A0AAV0N5G9_9ROSI</name>
<organism evidence="1 2">
    <name type="scientific">Linum tenue</name>
    <dbReference type="NCBI Taxonomy" id="586396"/>
    <lineage>
        <taxon>Eukaryota</taxon>
        <taxon>Viridiplantae</taxon>
        <taxon>Streptophyta</taxon>
        <taxon>Embryophyta</taxon>
        <taxon>Tracheophyta</taxon>
        <taxon>Spermatophyta</taxon>
        <taxon>Magnoliopsida</taxon>
        <taxon>eudicotyledons</taxon>
        <taxon>Gunneridae</taxon>
        <taxon>Pentapetalae</taxon>
        <taxon>rosids</taxon>
        <taxon>fabids</taxon>
        <taxon>Malpighiales</taxon>
        <taxon>Linaceae</taxon>
        <taxon>Linum</taxon>
    </lineage>
</organism>
<comment type="caution">
    <text evidence="1">The sequence shown here is derived from an EMBL/GenBank/DDBJ whole genome shotgun (WGS) entry which is preliminary data.</text>
</comment>
<dbReference type="AlphaFoldDB" id="A0AAV0N5G9"/>
<sequence length="26" mass="3100">MEESLNRFKMIRSCWYALLLNIGTLP</sequence>
<proteinExistence type="predicted"/>
<accession>A0AAV0N5G9</accession>
<gene>
    <name evidence="1" type="ORF">LITE_LOCUS31722</name>
</gene>
<evidence type="ECO:0000313" key="1">
    <source>
        <dbReference type="EMBL" id="CAI0453759.1"/>
    </source>
</evidence>
<dbReference type="Proteomes" id="UP001154282">
    <property type="component" value="Unassembled WGS sequence"/>
</dbReference>
<dbReference type="EMBL" id="CAMGYJ010000008">
    <property type="protein sequence ID" value="CAI0453759.1"/>
    <property type="molecule type" value="Genomic_DNA"/>
</dbReference>